<dbReference type="Proteomes" id="UP000275408">
    <property type="component" value="Unassembled WGS sequence"/>
</dbReference>
<feature type="non-terminal residue" evidence="1">
    <location>
        <position position="101"/>
    </location>
</feature>
<organism evidence="1 2">
    <name type="scientific">Pocillopora damicornis</name>
    <name type="common">Cauliflower coral</name>
    <name type="synonym">Millepora damicornis</name>
    <dbReference type="NCBI Taxonomy" id="46731"/>
    <lineage>
        <taxon>Eukaryota</taxon>
        <taxon>Metazoa</taxon>
        <taxon>Cnidaria</taxon>
        <taxon>Anthozoa</taxon>
        <taxon>Hexacorallia</taxon>
        <taxon>Scleractinia</taxon>
        <taxon>Astrocoeniina</taxon>
        <taxon>Pocilloporidae</taxon>
        <taxon>Pocillopora</taxon>
    </lineage>
</organism>
<dbReference type="Gene3D" id="3.10.110.10">
    <property type="entry name" value="Ubiquitin Conjugating Enzyme"/>
    <property type="match status" value="1"/>
</dbReference>
<evidence type="ECO:0000313" key="2">
    <source>
        <dbReference type="Proteomes" id="UP000275408"/>
    </source>
</evidence>
<evidence type="ECO:0008006" key="3">
    <source>
        <dbReference type="Google" id="ProtNLM"/>
    </source>
</evidence>
<dbReference type="SUPFAM" id="SSF54495">
    <property type="entry name" value="UBC-like"/>
    <property type="match status" value="1"/>
</dbReference>
<sequence>MAGASVVVPRNFRLLEELEEGQKGGDGFVSWGLEDDDDMDLITWTGMILGPPRVDPKSCKVLKSWLRSNTIKTILQELRRMMTLKENMKLPQPPEGSIMNL</sequence>
<dbReference type="STRING" id="46731.A0A3M6TU98"/>
<gene>
    <name evidence="1" type="ORF">pdam_00017368</name>
</gene>
<protein>
    <recommendedName>
        <fullName evidence="3">UBC core domain-containing protein</fullName>
    </recommendedName>
</protein>
<name>A0A3M6TU98_POCDA</name>
<keyword evidence="2" id="KW-1185">Reference proteome</keyword>
<dbReference type="EMBL" id="RCHS01002918">
    <property type="protein sequence ID" value="RMX44990.1"/>
    <property type="molecule type" value="Genomic_DNA"/>
</dbReference>
<dbReference type="OrthoDB" id="6508832at2759"/>
<dbReference type="AlphaFoldDB" id="A0A3M6TU98"/>
<reference evidence="1 2" key="1">
    <citation type="journal article" date="2018" name="Sci. Rep.">
        <title>Comparative analysis of the Pocillopora damicornis genome highlights role of immune system in coral evolution.</title>
        <authorList>
            <person name="Cunning R."/>
            <person name="Bay R.A."/>
            <person name="Gillette P."/>
            <person name="Baker A.C."/>
            <person name="Traylor-Knowles N."/>
        </authorList>
    </citation>
    <scope>NUCLEOTIDE SEQUENCE [LARGE SCALE GENOMIC DNA]</scope>
    <source>
        <strain evidence="1">RSMAS</strain>
        <tissue evidence="1">Whole animal</tissue>
    </source>
</reference>
<evidence type="ECO:0000313" key="1">
    <source>
        <dbReference type="EMBL" id="RMX44990.1"/>
    </source>
</evidence>
<accession>A0A3M6TU98</accession>
<dbReference type="InterPro" id="IPR016135">
    <property type="entry name" value="UBQ-conjugating_enzyme/RWD"/>
</dbReference>
<comment type="caution">
    <text evidence="1">The sequence shown here is derived from an EMBL/GenBank/DDBJ whole genome shotgun (WGS) entry which is preliminary data.</text>
</comment>
<proteinExistence type="predicted"/>